<proteinExistence type="predicted"/>
<protein>
    <submittedName>
        <fullName evidence="1">Uncharacterized protein</fullName>
    </submittedName>
</protein>
<gene>
    <name evidence="1" type="ORF">HMPREF9474_03108</name>
</gene>
<dbReference type="EMBL" id="ADLQ01000071">
    <property type="protein sequence ID" value="EGA92960.1"/>
    <property type="molecule type" value="Genomic_DNA"/>
</dbReference>
<sequence length="163" mass="18689">MEVKIKMANVTAKTSSNIFYKARCEAATHNEQLSSREGAADYMSIDRGRLYRIESGIAIPYPEEIRLMADLYNAPELENYFCRTMCPLGCEMPKVELANLDRLTVRTLSVFRKIGKTKEMLLDITSDGVIDESEKPELDEVVKNLEEVEEIAQSMRLWIKKNM</sequence>
<dbReference type="AlphaFoldDB" id="E7GQB3"/>
<dbReference type="HOGENOM" id="CLU_120937_1_0_9"/>
<dbReference type="Proteomes" id="UP000002970">
    <property type="component" value="Unassembled WGS sequence"/>
</dbReference>
<evidence type="ECO:0000313" key="1">
    <source>
        <dbReference type="EMBL" id="EGA92960.1"/>
    </source>
</evidence>
<keyword evidence="2" id="KW-1185">Reference proteome</keyword>
<accession>E7GQB3</accession>
<comment type="caution">
    <text evidence="1">The sequence shown here is derived from an EMBL/GenBank/DDBJ whole genome shotgun (WGS) entry which is preliminary data.</text>
</comment>
<dbReference type="STRING" id="1512.GCA_900049235_03353"/>
<reference evidence="1 2" key="1">
    <citation type="submission" date="2010-12" db="EMBL/GenBank/DDBJ databases">
        <title>The Genome Sequence of Clostridium symbiosum strain WAL-14163.</title>
        <authorList>
            <person name="Earl A."/>
            <person name="Ward D."/>
            <person name="Feldgarden M."/>
            <person name="Gevers D."/>
            <person name="Finegold S.M."/>
            <person name="Summanen P.H."/>
            <person name="Molitoris D.R."/>
            <person name="Vaisanen M.L."/>
            <person name="Daigneault M."/>
            <person name="Young S.K."/>
            <person name="Zeng Q."/>
            <person name="Gargeya S."/>
            <person name="Fitzgerald M."/>
            <person name="Haas B."/>
            <person name="Abouelleil A."/>
            <person name="Alvarado L."/>
            <person name="Arachchi H.M."/>
            <person name="Berlin A."/>
            <person name="Brown A."/>
            <person name="Chapman S.B."/>
            <person name="Chen Z."/>
            <person name="Dunbar C."/>
            <person name="Freedman E."/>
            <person name="Gearin G."/>
            <person name="Gellesch M."/>
            <person name="Goldberg J."/>
            <person name="Griggs A."/>
            <person name="Gujja S."/>
            <person name="Heilman E."/>
            <person name="Heiman D."/>
            <person name="Howarth C."/>
            <person name="Larson L."/>
            <person name="Lui A."/>
            <person name="MacDonald P.J.P."/>
            <person name="Mehta T."/>
            <person name="Montmayeur A."/>
            <person name="Murphy C."/>
            <person name="Neiman D."/>
            <person name="Pearson M."/>
            <person name="Priest M."/>
            <person name="Roberts A."/>
            <person name="Saif S."/>
            <person name="Shea T."/>
            <person name="Shenoy N."/>
            <person name="Sisk P."/>
            <person name="Stolte C."/>
            <person name="Sykes S."/>
            <person name="White J."/>
            <person name="Yandava C."/>
            <person name="Nusbaum C."/>
            <person name="Birren B."/>
        </authorList>
    </citation>
    <scope>NUCLEOTIDE SEQUENCE [LARGE SCALE GENOMIC DNA]</scope>
    <source>
        <strain evidence="1 2">WAL-14163</strain>
    </source>
</reference>
<name>E7GQB3_CLOS6</name>
<organism evidence="1 2">
    <name type="scientific">Clostridium symbiosum (strain WAL-14163)</name>
    <dbReference type="NCBI Taxonomy" id="742740"/>
    <lineage>
        <taxon>Bacteria</taxon>
        <taxon>Bacillati</taxon>
        <taxon>Bacillota</taxon>
        <taxon>Clostridia</taxon>
        <taxon>Lachnospirales</taxon>
        <taxon>Lachnospiraceae</taxon>
        <taxon>Otoolea</taxon>
    </lineage>
</organism>
<dbReference type="eggNOG" id="COG1813">
    <property type="taxonomic scope" value="Bacteria"/>
</dbReference>
<evidence type="ECO:0000313" key="2">
    <source>
        <dbReference type="Proteomes" id="UP000002970"/>
    </source>
</evidence>